<dbReference type="EMBL" id="CP155618">
    <property type="protein sequence ID" value="XBL14541.1"/>
    <property type="molecule type" value="Genomic_DNA"/>
</dbReference>
<dbReference type="Proteomes" id="UP001224325">
    <property type="component" value="Chromosome"/>
</dbReference>
<reference evidence="2" key="1">
    <citation type="submission" date="2024-04" db="EMBL/GenBank/DDBJ databases">
        <title>Mariniflexile litorale, isolated from the shallow sediments of the Sea of Japan.</title>
        <authorList>
            <person name="Romanenko L."/>
            <person name="Isaeva M."/>
        </authorList>
    </citation>
    <scope>NUCLEOTIDE SEQUENCE [LARGE SCALE GENOMIC DNA]</scope>
    <source>
        <strain evidence="2">KMM 9835</strain>
    </source>
</reference>
<evidence type="ECO:0000259" key="1">
    <source>
        <dbReference type="PROSITE" id="PS50022"/>
    </source>
</evidence>
<gene>
    <name evidence="2" type="ORF">QLS71_000620</name>
</gene>
<proteinExistence type="predicted"/>
<accession>A0AAU7EI59</accession>
<evidence type="ECO:0000313" key="2">
    <source>
        <dbReference type="EMBL" id="XBL14541.1"/>
    </source>
</evidence>
<dbReference type="SUPFAM" id="SSF49785">
    <property type="entry name" value="Galactose-binding domain-like"/>
    <property type="match status" value="2"/>
</dbReference>
<name>A0AAU7EI59_9FLAO</name>
<sequence>MKKILNSTLVLMVTLVLFSCTEDGFNLKGYPDSVINDDPPGSPPRGLKENWNGHSDVLNRKYFDTYLAVYYGNEVNREIEWPYAFISDSWKSVINNYGDFGDEGSRLYAVIHEDLSSESYISTYFDEVSNFQSLIDISLEGAEIDTNNKDRIVFLIENLVESSVKGVKGAIGKELWKDQFAKIFAYDIYKDMGLDADAQRIYDAAIAEEVSYPSANIFWFRDWFLPLYENYNGSVIFSNFFKLLSEKYPLTGNSYSRDLNLGEMIHFFSGATGEDLQPLAEIAFGWNDVYEELLFQAKAKFPDLNYPFDPVTEVIDVTNQGVLSVSRDNNGGPSHKEGSPKVIDASVDSKFLVDKYPNEPIWIQLQYAEPVAISQYSISSANDAPDRDPRKWELTGSKDGINWVSLHTKENEAFSGRKQTKTYSFSNEEEYSFYRLHIHENGGSSLMQVSEIRFFSIQEIRELDYTGDATLTVSTENINGSDGAEGSLKAVDGDVETKFLVDFSGSLWMQQELAEAKVITRYTITSADSAVDRDLKTWEFQASNDGSAWETLDTQTDQSFPNRRQTITFPISNNTEYLYYRISISENNGGSSIQLSEWRLIGPR</sequence>
<dbReference type="PROSITE" id="PS50022">
    <property type="entry name" value="FA58C_3"/>
    <property type="match status" value="1"/>
</dbReference>
<evidence type="ECO:0000313" key="3">
    <source>
        <dbReference type="Proteomes" id="UP001224325"/>
    </source>
</evidence>
<organism evidence="2 3">
    <name type="scientific">Mariniflexile litorale</name>
    <dbReference type="NCBI Taxonomy" id="3045158"/>
    <lineage>
        <taxon>Bacteria</taxon>
        <taxon>Pseudomonadati</taxon>
        <taxon>Bacteroidota</taxon>
        <taxon>Flavobacteriia</taxon>
        <taxon>Flavobacteriales</taxon>
        <taxon>Flavobacteriaceae</taxon>
        <taxon>Mariniflexile</taxon>
    </lineage>
</organism>
<dbReference type="InterPro" id="IPR000421">
    <property type="entry name" value="FA58C"/>
</dbReference>
<keyword evidence="3" id="KW-1185">Reference proteome</keyword>
<dbReference type="AlphaFoldDB" id="A0AAU7EI59"/>
<dbReference type="Gene3D" id="2.60.120.260">
    <property type="entry name" value="Galactose-binding domain-like"/>
    <property type="match status" value="2"/>
</dbReference>
<dbReference type="InterPro" id="IPR008979">
    <property type="entry name" value="Galactose-bd-like_sf"/>
</dbReference>
<feature type="domain" description="F5/8 type C" evidence="1">
    <location>
        <begin position="449"/>
        <end position="603"/>
    </location>
</feature>
<dbReference type="Pfam" id="PF00754">
    <property type="entry name" value="F5_F8_type_C"/>
    <property type="match status" value="2"/>
</dbReference>
<dbReference type="KEGG" id="mlil:QLS71_000620"/>
<dbReference type="PROSITE" id="PS51257">
    <property type="entry name" value="PROKAR_LIPOPROTEIN"/>
    <property type="match status" value="1"/>
</dbReference>
<protein>
    <submittedName>
        <fullName evidence="2">Discoidin domain-containing protein</fullName>
    </submittedName>
</protein>
<dbReference type="RefSeq" id="WP_308992396.1">
    <property type="nucleotide sequence ID" value="NZ_CP155618.1"/>
</dbReference>